<dbReference type="Proteomes" id="UP001500889">
    <property type="component" value="Chromosome A"/>
</dbReference>
<dbReference type="AlphaFoldDB" id="A0AAU9FXM7"/>
<evidence type="ECO:0000313" key="2">
    <source>
        <dbReference type="Proteomes" id="UP001500889"/>
    </source>
</evidence>
<sequence>MDIVRLRVPTGDFDCNFTNIIKSMYYGSAAMVLIAKSAPEPLRSELIYKAILTDSEYCEYDRNLIDIETTDGSIMRARFIVFKNLDIANKIKILAEDASLYAT</sequence>
<name>A0AAU9FXM7_DROMD</name>
<gene>
    <name evidence="1" type="ORF">DMAD_00816</name>
</gene>
<keyword evidence="2" id="KW-1185">Reference proteome</keyword>
<dbReference type="Gene3D" id="3.30.1330.30">
    <property type="match status" value="1"/>
</dbReference>
<accession>A0AAU9FXM7</accession>
<evidence type="ECO:0000313" key="1">
    <source>
        <dbReference type="EMBL" id="BFG00932.1"/>
    </source>
</evidence>
<dbReference type="EMBL" id="AP029266">
    <property type="protein sequence ID" value="BFG00932.1"/>
    <property type="molecule type" value="Genomic_DNA"/>
</dbReference>
<proteinExistence type="predicted"/>
<organism evidence="1 2">
    <name type="scientific">Drosophila madeirensis</name>
    <name type="common">Fruit fly</name>
    <dbReference type="NCBI Taxonomy" id="30013"/>
    <lineage>
        <taxon>Eukaryota</taxon>
        <taxon>Metazoa</taxon>
        <taxon>Ecdysozoa</taxon>
        <taxon>Arthropoda</taxon>
        <taxon>Hexapoda</taxon>
        <taxon>Insecta</taxon>
        <taxon>Pterygota</taxon>
        <taxon>Neoptera</taxon>
        <taxon>Endopterygota</taxon>
        <taxon>Diptera</taxon>
        <taxon>Brachycera</taxon>
        <taxon>Muscomorpha</taxon>
        <taxon>Ephydroidea</taxon>
        <taxon>Drosophilidae</taxon>
        <taxon>Drosophila</taxon>
        <taxon>Sophophora</taxon>
    </lineage>
</organism>
<reference evidence="1 2" key="1">
    <citation type="submission" date="2024-02" db="EMBL/GenBank/DDBJ databases">
        <title>A chromosome-level genome assembly of Drosophila madeirensis, a fruit fly species endemic to Madeira island.</title>
        <authorList>
            <person name="Tomihara K."/>
            <person name="Llopart A."/>
            <person name="Yamamoto D."/>
        </authorList>
    </citation>
    <scope>NUCLEOTIDE SEQUENCE [LARGE SCALE GENOMIC DNA]</scope>
    <source>
        <strain evidence="1 2">RF1</strain>
    </source>
</reference>
<dbReference type="InterPro" id="IPR029064">
    <property type="entry name" value="Ribosomal_eL30-like_sf"/>
</dbReference>
<protein>
    <submittedName>
        <fullName evidence="1">Uncharacterized protein</fullName>
    </submittedName>
</protein>